<evidence type="ECO:0000313" key="1">
    <source>
        <dbReference type="EMBL" id="CAE8623435.1"/>
    </source>
</evidence>
<accession>A0A813GH39</accession>
<name>A0A813GH39_POLGL</name>
<gene>
    <name evidence="1" type="ORF">PGLA1383_LOCUS40702</name>
</gene>
<protein>
    <submittedName>
        <fullName evidence="1">Uncharacterized protein</fullName>
    </submittedName>
</protein>
<dbReference type="AlphaFoldDB" id="A0A813GH39"/>
<reference evidence="1" key="1">
    <citation type="submission" date="2021-02" db="EMBL/GenBank/DDBJ databases">
        <authorList>
            <person name="Dougan E. K."/>
            <person name="Rhodes N."/>
            <person name="Thang M."/>
            <person name="Chan C."/>
        </authorList>
    </citation>
    <scope>NUCLEOTIDE SEQUENCE</scope>
</reference>
<proteinExistence type="predicted"/>
<comment type="caution">
    <text evidence="1">The sequence shown here is derived from an EMBL/GenBank/DDBJ whole genome shotgun (WGS) entry which is preliminary data.</text>
</comment>
<keyword evidence="2" id="KW-1185">Reference proteome</keyword>
<sequence length="71" mass="8114">VMMASRWRLAHHPLVRWVVTLEDLQQSPRFPTWRLLLTPMPGMRSCWPTASPWTSQALSLIASCTHISTNG</sequence>
<evidence type="ECO:0000313" key="2">
    <source>
        <dbReference type="Proteomes" id="UP000654075"/>
    </source>
</evidence>
<organism evidence="1 2">
    <name type="scientific">Polarella glacialis</name>
    <name type="common">Dinoflagellate</name>
    <dbReference type="NCBI Taxonomy" id="89957"/>
    <lineage>
        <taxon>Eukaryota</taxon>
        <taxon>Sar</taxon>
        <taxon>Alveolata</taxon>
        <taxon>Dinophyceae</taxon>
        <taxon>Suessiales</taxon>
        <taxon>Suessiaceae</taxon>
        <taxon>Polarella</taxon>
    </lineage>
</organism>
<feature type="non-terminal residue" evidence="1">
    <location>
        <position position="71"/>
    </location>
</feature>
<dbReference type="EMBL" id="CAJNNV010028168">
    <property type="protein sequence ID" value="CAE8623435.1"/>
    <property type="molecule type" value="Genomic_DNA"/>
</dbReference>
<dbReference type="Proteomes" id="UP000654075">
    <property type="component" value="Unassembled WGS sequence"/>
</dbReference>